<dbReference type="Proteomes" id="UP000276133">
    <property type="component" value="Unassembled WGS sequence"/>
</dbReference>
<name>A0A3M7PBB6_BRAPC</name>
<feature type="region of interest" description="Disordered" evidence="1">
    <location>
        <begin position="57"/>
        <end position="97"/>
    </location>
</feature>
<accession>A0A3M7PBB6</accession>
<evidence type="ECO:0000313" key="2">
    <source>
        <dbReference type="EMBL" id="RMZ96401.1"/>
    </source>
</evidence>
<protein>
    <submittedName>
        <fullName evidence="2">Uncharacterized protein</fullName>
    </submittedName>
</protein>
<dbReference type="AlphaFoldDB" id="A0A3M7PBB6"/>
<evidence type="ECO:0000313" key="3">
    <source>
        <dbReference type="Proteomes" id="UP000276133"/>
    </source>
</evidence>
<proteinExistence type="predicted"/>
<sequence length="121" mass="13997">MGITMIFINQINTLLKFLTIEHTQIFSKPNSNCNESTPSYVQFPRPSLGHVMFQPSPTQVTLKEETPKKTHQSTKTRNKASAAPKRSRGRPRKNRRTKSLITDFSYFSAFKFTKYISLHFN</sequence>
<reference evidence="2 3" key="1">
    <citation type="journal article" date="2018" name="Sci. Rep.">
        <title>Genomic signatures of local adaptation to the degree of environmental predictability in rotifers.</title>
        <authorList>
            <person name="Franch-Gras L."/>
            <person name="Hahn C."/>
            <person name="Garcia-Roger E.M."/>
            <person name="Carmona M.J."/>
            <person name="Serra M."/>
            <person name="Gomez A."/>
        </authorList>
    </citation>
    <scope>NUCLEOTIDE SEQUENCE [LARGE SCALE GENOMIC DNA]</scope>
    <source>
        <strain evidence="2">HYR1</strain>
    </source>
</reference>
<keyword evidence="3" id="KW-1185">Reference proteome</keyword>
<gene>
    <name evidence="2" type="ORF">BpHYR1_029779</name>
</gene>
<organism evidence="2 3">
    <name type="scientific">Brachionus plicatilis</name>
    <name type="common">Marine rotifer</name>
    <name type="synonym">Brachionus muelleri</name>
    <dbReference type="NCBI Taxonomy" id="10195"/>
    <lineage>
        <taxon>Eukaryota</taxon>
        <taxon>Metazoa</taxon>
        <taxon>Spiralia</taxon>
        <taxon>Gnathifera</taxon>
        <taxon>Rotifera</taxon>
        <taxon>Eurotatoria</taxon>
        <taxon>Monogononta</taxon>
        <taxon>Pseudotrocha</taxon>
        <taxon>Ploima</taxon>
        <taxon>Brachionidae</taxon>
        <taxon>Brachionus</taxon>
    </lineage>
</organism>
<dbReference type="EMBL" id="REGN01012238">
    <property type="protein sequence ID" value="RMZ96401.1"/>
    <property type="molecule type" value="Genomic_DNA"/>
</dbReference>
<feature type="compositionally biased region" description="Basic residues" evidence="1">
    <location>
        <begin position="85"/>
        <end position="97"/>
    </location>
</feature>
<evidence type="ECO:0000256" key="1">
    <source>
        <dbReference type="SAM" id="MobiDB-lite"/>
    </source>
</evidence>
<comment type="caution">
    <text evidence="2">The sequence shown here is derived from an EMBL/GenBank/DDBJ whole genome shotgun (WGS) entry which is preliminary data.</text>
</comment>
<feature type="compositionally biased region" description="Basic residues" evidence="1">
    <location>
        <begin position="69"/>
        <end position="78"/>
    </location>
</feature>